<dbReference type="GO" id="GO:0005737">
    <property type="term" value="C:cytoplasm"/>
    <property type="evidence" value="ECO:0007669"/>
    <property type="project" value="TreeGrafter"/>
</dbReference>
<dbReference type="AlphaFoldDB" id="A0A9W9ZVR5"/>
<protein>
    <recommendedName>
        <fullName evidence="6">DNA 3'-5' helicase</fullName>
        <ecNumber evidence="6">5.6.2.4</ecNumber>
    </recommendedName>
    <alternativeName>
        <fullName evidence="7">DNA 3'-5' helicase BLM</fullName>
    </alternativeName>
</protein>
<keyword evidence="2" id="KW-0238">DNA-binding</keyword>
<proteinExistence type="inferred from homology"/>
<dbReference type="InterPro" id="IPR032284">
    <property type="entry name" value="RecQ_Zn-bd"/>
</dbReference>
<accession>A0A9W9ZVR5</accession>
<dbReference type="PANTHER" id="PTHR13710:SF153">
    <property type="entry name" value="RECQ-LIKE DNA HELICASE BLM"/>
    <property type="match status" value="1"/>
</dbReference>
<dbReference type="EC" id="5.6.2.4" evidence="6"/>
<evidence type="ECO:0000256" key="4">
    <source>
        <dbReference type="ARBA" id="ARBA00023242"/>
    </source>
</evidence>
<dbReference type="SMART" id="SM00490">
    <property type="entry name" value="HELICc"/>
    <property type="match status" value="1"/>
</dbReference>
<name>A0A9W9ZVR5_9CNID</name>
<organism evidence="9 10">
    <name type="scientific">Desmophyllum pertusum</name>
    <dbReference type="NCBI Taxonomy" id="174260"/>
    <lineage>
        <taxon>Eukaryota</taxon>
        <taxon>Metazoa</taxon>
        <taxon>Cnidaria</taxon>
        <taxon>Anthozoa</taxon>
        <taxon>Hexacorallia</taxon>
        <taxon>Scleractinia</taxon>
        <taxon>Caryophylliina</taxon>
        <taxon>Caryophylliidae</taxon>
        <taxon>Desmophyllum</taxon>
    </lineage>
</organism>
<sequence>MDVFAKQQSVESWKSGAAHVMCATVAFGMGIDKPNVRFVIHHSVRKDLESYVQESGRAGRDGKDAHCYILFRFEDRTKPLRNISSLPDNYRKIICLNGLKDIVKYCITPVCRRQQIVTYFDESDNSGNLCNKSCDVCCSNKAVAPVDHSEDAIEVVNCLESMQKVQDKITTKFFVLTFRGSKANTN</sequence>
<dbReference type="Gene3D" id="1.10.10.10">
    <property type="entry name" value="Winged helix-like DNA-binding domain superfamily/Winged helix DNA-binding domain"/>
    <property type="match status" value="1"/>
</dbReference>
<dbReference type="PROSITE" id="PS51194">
    <property type="entry name" value="HELICASE_CTER"/>
    <property type="match status" value="1"/>
</dbReference>
<dbReference type="InterPro" id="IPR036388">
    <property type="entry name" value="WH-like_DNA-bd_sf"/>
</dbReference>
<dbReference type="PANTHER" id="PTHR13710">
    <property type="entry name" value="DNA HELICASE RECQ FAMILY MEMBER"/>
    <property type="match status" value="1"/>
</dbReference>
<feature type="domain" description="Helicase C-terminal" evidence="8">
    <location>
        <begin position="1"/>
        <end position="107"/>
    </location>
</feature>
<keyword evidence="9" id="KW-0067">ATP-binding</keyword>
<dbReference type="GO" id="GO:0016787">
    <property type="term" value="F:hydrolase activity"/>
    <property type="evidence" value="ECO:0007669"/>
    <property type="project" value="UniProtKB-KW"/>
</dbReference>
<dbReference type="GO" id="GO:0003677">
    <property type="term" value="F:DNA binding"/>
    <property type="evidence" value="ECO:0007669"/>
    <property type="project" value="UniProtKB-KW"/>
</dbReference>
<keyword evidence="3" id="KW-0413">Isomerase</keyword>
<evidence type="ECO:0000256" key="7">
    <source>
        <dbReference type="ARBA" id="ARBA00044542"/>
    </source>
</evidence>
<keyword evidence="9" id="KW-0378">Hydrolase</keyword>
<keyword evidence="10" id="KW-1185">Reference proteome</keyword>
<keyword evidence="9" id="KW-0347">Helicase</keyword>
<evidence type="ECO:0000256" key="6">
    <source>
        <dbReference type="ARBA" id="ARBA00034808"/>
    </source>
</evidence>
<evidence type="ECO:0000259" key="8">
    <source>
        <dbReference type="PROSITE" id="PS51194"/>
    </source>
</evidence>
<comment type="catalytic activity">
    <reaction evidence="5">
        <text>Couples ATP hydrolysis with the unwinding of duplex DNA by translocating in the 3'-5' direction.</text>
        <dbReference type="EC" id="5.6.2.4"/>
    </reaction>
</comment>
<evidence type="ECO:0000313" key="9">
    <source>
        <dbReference type="EMBL" id="KAJ7386874.1"/>
    </source>
</evidence>
<dbReference type="InterPro" id="IPR027417">
    <property type="entry name" value="P-loop_NTPase"/>
</dbReference>
<dbReference type="OrthoDB" id="10261556at2759"/>
<dbReference type="InterPro" id="IPR001650">
    <property type="entry name" value="Helicase_C-like"/>
</dbReference>
<dbReference type="Proteomes" id="UP001163046">
    <property type="component" value="Unassembled WGS sequence"/>
</dbReference>
<comment type="similarity">
    <text evidence="1">Belongs to the helicase family. RecQ subfamily.</text>
</comment>
<comment type="caution">
    <text evidence="9">The sequence shown here is derived from an EMBL/GenBank/DDBJ whole genome shotgun (WGS) entry which is preliminary data.</text>
</comment>
<dbReference type="Pfam" id="PF16124">
    <property type="entry name" value="RecQ_Zn_bind"/>
    <property type="match status" value="1"/>
</dbReference>
<evidence type="ECO:0000256" key="1">
    <source>
        <dbReference type="ARBA" id="ARBA00005446"/>
    </source>
</evidence>
<keyword evidence="9" id="KW-0547">Nucleotide-binding</keyword>
<dbReference type="GO" id="GO:0000724">
    <property type="term" value="P:double-strand break repair via homologous recombination"/>
    <property type="evidence" value="ECO:0007669"/>
    <property type="project" value="TreeGrafter"/>
</dbReference>
<dbReference type="Gene3D" id="3.40.50.300">
    <property type="entry name" value="P-loop containing nucleotide triphosphate hydrolases"/>
    <property type="match status" value="1"/>
</dbReference>
<dbReference type="SUPFAM" id="SSF52540">
    <property type="entry name" value="P-loop containing nucleoside triphosphate hydrolases"/>
    <property type="match status" value="1"/>
</dbReference>
<reference evidence="9" key="1">
    <citation type="submission" date="2023-01" db="EMBL/GenBank/DDBJ databases">
        <title>Genome assembly of the deep-sea coral Lophelia pertusa.</title>
        <authorList>
            <person name="Herrera S."/>
            <person name="Cordes E."/>
        </authorList>
    </citation>
    <scope>NUCLEOTIDE SEQUENCE</scope>
    <source>
        <strain evidence="9">USNM1676648</strain>
        <tissue evidence="9">Polyp</tissue>
    </source>
</reference>
<evidence type="ECO:0000313" key="10">
    <source>
        <dbReference type="Proteomes" id="UP001163046"/>
    </source>
</evidence>
<evidence type="ECO:0000256" key="3">
    <source>
        <dbReference type="ARBA" id="ARBA00023235"/>
    </source>
</evidence>
<evidence type="ECO:0000256" key="5">
    <source>
        <dbReference type="ARBA" id="ARBA00034617"/>
    </source>
</evidence>
<gene>
    <name evidence="9" type="primary">SGS1</name>
    <name evidence="9" type="ORF">OS493_006908</name>
</gene>
<dbReference type="GO" id="GO:0043138">
    <property type="term" value="F:3'-5' DNA helicase activity"/>
    <property type="evidence" value="ECO:0007669"/>
    <property type="project" value="UniProtKB-EC"/>
</dbReference>
<keyword evidence="4" id="KW-0539">Nucleus</keyword>
<dbReference type="GO" id="GO:0005694">
    <property type="term" value="C:chromosome"/>
    <property type="evidence" value="ECO:0007669"/>
    <property type="project" value="TreeGrafter"/>
</dbReference>
<dbReference type="Pfam" id="PF00271">
    <property type="entry name" value="Helicase_C"/>
    <property type="match status" value="1"/>
</dbReference>
<dbReference type="EMBL" id="MU825875">
    <property type="protein sequence ID" value="KAJ7386874.1"/>
    <property type="molecule type" value="Genomic_DNA"/>
</dbReference>
<dbReference type="GO" id="GO:0005634">
    <property type="term" value="C:nucleus"/>
    <property type="evidence" value="ECO:0007669"/>
    <property type="project" value="TreeGrafter"/>
</dbReference>
<evidence type="ECO:0000256" key="2">
    <source>
        <dbReference type="ARBA" id="ARBA00023125"/>
    </source>
</evidence>
<dbReference type="GO" id="GO:0009378">
    <property type="term" value="F:four-way junction helicase activity"/>
    <property type="evidence" value="ECO:0007669"/>
    <property type="project" value="TreeGrafter"/>
</dbReference>